<gene>
    <name evidence="8" type="ORF">B9Z65_8107</name>
</gene>
<feature type="compositionally biased region" description="Polar residues" evidence="6">
    <location>
        <begin position="358"/>
        <end position="375"/>
    </location>
</feature>
<evidence type="ECO:0000256" key="6">
    <source>
        <dbReference type="SAM" id="MobiDB-lite"/>
    </source>
</evidence>
<proteinExistence type="predicted"/>
<feature type="compositionally biased region" description="Low complexity" evidence="6">
    <location>
        <begin position="417"/>
        <end position="431"/>
    </location>
</feature>
<dbReference type="SMART" id="SM00353">
    <property type="entry name" value="HLH"/>
    <property type="match status" value="1"/>
</dbReference>
<accession>A0A2P7YW45</accession>
<dbReference type="STRING" id="40998.A0A2P7YW45"/>
<dbReference type="GO" id="GO:0000978">
    <property type="term" value="F:RNA polymerase II cis-regulatory region sequence-specific DNA binding"/>
    <property type="evidence" value="ECO:0007669"/>
    <property type="project" value="TreeGrafter"/>
</dbReference>
<dbReference type="SUPFAM" id="SSF47459">
    <property type="entry name" value="HLH, helix-loop-helix DNA-binding domain"/>
    <property type="match status" value="1"/>
</dbReference>
<dbReference type="InterPro" id="IPR011598">
    <property type="entry name" value="bHLH_dom"/>
</dbReference>
<dbReference type="PANTHER" id="PTHR15741">
    <property type="entry name" value="BASIC HELIX-LOOP-HELIX ZIP TRANSCRIPTION FACTOR"/>
    <property type="match status" value="1"/>
</dbReference>
<comment type="caution">
    <text evidence="8">The sequence shown here is derived from an EMBL/GenBank/DDBJ whole genome shotgun (WGS) entry which is preliminary data.</text>
</comment>
<evidence type="ECO:0000256" key="3">
    <source>
        <dbReference type="ARBA" id="ARBA00023125"/>
    </source>
</evidence>
<protein>
    <recommendedName>
        <fullName evidence="7">BHLH domain-containing protein</fullName>
    </recommendedName>
</protein>
<feature type="region of interest" description="Disordered" evidence="6">
    <location>
        <begin position="132"/>
        <end position="163"/>
    </location>
</feature>
<feature type="compositionally biased region" description="Low complexity" evidence="6">
    <location>
        <begin position="384"/>
        <end position="410"/>
    </location>
</feature>
<evidence type="ECO:0000256" key="5">
    <source>
        <dbReference type="ARBA" id="ARBA00023242"/>
    </source>
</evidence>
<name>A0A2P7YW45_9PEZI</name>
<dbReference type="Gene3D" id="4.10.280.10">
    <property type="entry name" value="Helix-loop-helix DNA-binding domain"/>
    <property type="match status" value="1"/>
</dbReference>
<keyword evidence="9" id="KW-1185">Reference proteome</keyword>
<feature type="compositionally biased region" description="Basic and acidic residues" evidence="6">
    <location>
        <begin position="435"/>
        <end position="449"/>
    </location>
</feature>
<evidence type="ECO:0000259" key="7">
    <source>
        <dbReference type="PROSITE" id="PS50888"/>
    </source>
</evidence>
<dbReference type="EMBL" id="NHZQ01000363">
    <property type="protein sequence ID" value="PSK40167.1"/>
    <property type="molecule type" value="Genomic_DNA"/>
</dbReference>
<dbReference type="OrthoDB" id="5778525at2759"/>
<sequence length="520" mass="56610">MAQQGGHTMPFGYDFREEISQINPQAAPPGPPLLDAGEGAIMANFWNDPNDLSLNFNSNAFDQVVFGSSPLPIWPQLFEDQQGSMLSNHYNMSAMSSPVERRPYSRQEQAFSPQNNFTQSQEQAFNQRHFQAHNRAQPQEAARTHSPGMAHMHGQDSTTYDESHEGASALVNLFQTARSAMMPHRHPEISPSNPATSGTFSPHVLSAEQYTPTTNATFQPAQMPAHAQSMANFTQGNVIQQGNMATRYGATGHGIPAGLQFNSDMSFTPPTRGNNPFGYIPPTQSHTDDERAIAHMTYNNYSPAATHTHTAANGHSTEMAPPARVANAESRPVLHRTNTNTTAPKDKDEQATKRRRTQSFPQSTVQPAKPSTQTPKAIKKEQQSPRPASSASSPSASQSDSPRPGKSPKSAAKRRSSITAASATPGPSASAKRAKLSDAQRKENHIQSEKRRRQEMKKGYDGLDRLVPSLKAGTLSKAQVLQHTVVYLEALLSGNDLAERKLAELEAKAGAQSHHNTGRS</sequence>
<keyword evidence="5" id="KW-0539">Nucleus</keyword>
<dbReference type="GO" id="GO:0046983">
    <property type="term" value="F:protein dimerization activity"/>
    <property type="evidence" value="ECO:0007669"/>
    <property type="project" value="InterPro"/>
</dbReference>
<dbReference type="Pfam" id="PF00010">
    <property type="entry name" value="HLH"/>
    <property type="match status" value="1"/>
</dbReference>
<keyword evidence="2" id="KW-0805">Transcription regulation</keyword>
<keyword evidence="3" id="KW-0238">DNA-binding</keyword>
<dbReference type="PROSITE" id="PS50888">
    <property type="entry name" value="BHLH"/>
    <property type="match status" value="1"/>
</dbReference>
<feature type="region of interest" description="Disordered" evidence="6">
    <location>
        <begin position="323"/>
        <end position="460"/>
    </location>
</feature>
<dbReference type="GO" id="GO:0005634">
    <property type="term" value="C:nucleus"/>
    <property type="evidence" value="ECO:0007669"/>
    <property type="project" value="UniProtKB-SubCell"/>
</dbReference>
<evidence type="ECO:0000256" key="1">
    <source>
        <dbReference type="ARBA" id="ARBA00004123"/>
    </source>
</evidence>
<keyword evidence="4" id="KW-0804">Transcription</keyword>
<dbReference type="InterPro" id="IPR052207">
    <property type="entry name" value="Max-like/E-box_TFs"/>
</dbReference>
<dbReference type="InterPro" id="IPR036638">
    <property type="entry name" value="HLH_DNA-bd_sf"/>
</dbReference>
<dbReference type="CDD" id="cd11404">
    <property type="entry name" value="bHLHzip_Mlx_like"/>
    <property type="match status" value="1"/>
</dbReference>
<organism evidence="8 9">
    <name type="scientific">Elsinoe australis</name>
    <dbReference type="NCBI Taxonomy" id="40998"/>
    <lineage>
        <taxon>Eukaryota</taxon>
        <taxon>Fungi</taxon>
        <taxon>Dikarya</taxon>
        <taxon>Ascomycota</taxon>
        <taxon>Pezizomycotina</taxon>
        <taxon>Dothideomycetes</taxon>
        <taxon>Dothideomycetidae</taxon>
        <taxon>Myriangiales</taxon>
        <taxon>Elsinoaceae</taxon>
        <taxon>Elsinoe</taxon>
    </lineage>
</organism>
<feature type="domain" description="BHLH" evidence="7">
    <location>
        <begin position="440"/>
        <end position="491"/>
    </location>
</feature>
<evidence type="ECO:0000313" key="8">
    <source>
        <dbReference type="EMBL" id="PSK40167.1"/>
    </source>
</evidence>
<reference evidence="8 9" key="1">
    <citation type="submission" date="2017-05" db="EMBL/GenBank/DDBJ databases">
        <title>Draft genome sequence of Elsinoe australis.</title>
        <authorList>
            <person name="Cheng Q."/>
        </authorList>
    </citation>
    <scope>NUCLEOTIDE SEQUENCE [LARGE SCALE GENOMIC DNA]</scope>
    <source>
        <strain evidence="8 9">NL1</strain>
    </source>
</reference>
<dbReference type="GO" id="GO:0000981">
    <property type="term" value="F:DNA-binding transcription factor activity, RNA polymerase II-specific"/>
    <property type="evidence" value="ECO:0007669"/>
    <property type="project" value="TreeGrafter"/>
</dbReference>
<dbReference type="Proteomes" id="UP000243723">
    <property type="component" value="Unassembled WGS sequence"/>
</dbReference>
<evidence type="ECO:0000256" key="4">
    <source>
        <dbReference type="ARBA" id="ARBA00023163"/>
    </source>
</evidence>
<evidence type="ECO:0000256" key="2">
    <source>
        <dbReference type="ARBA" id="ARBA00023015"/>
    </source>
</evidence>
<dbReference type="PANTHER" id="PTHR15741:SF27">
    <property type="entry name" value="TRANSCRIPTION FACTOR AP-4"/>
    <property type="match status" value="1"/>
</dbReference>
<comment type="subcellular location">
    <subcellularLocation>
        <location evidence="1">Nucleus</location>
    </subcellularLocation>
</comment>
<evidence type="ECO:0000313" key="9">
    <source>
        <dbReference type="Proteomes" id="UP000243723"/>
    </source>
</evidence>
<dbReference type="AlphaFoldDB" id="A0A2P7YW45"/>